<feature type="compositionally biased region" description="Basic and acidic residues" evidence="1">
    <location>
        <begin position="172"/>
        <end position="190"/>
    </location>
</feature>
<feature type="non-terminal residue" evidence="2">
    <location>
        <position position="292"/>
    </location>
</feature>
<feature type="compositionally biased region" description="Basic residues" evidence="1">
    <location>
        <begin position="230"/>
        <end position="248"/>
    </location>
</feature>
<evidence type="ECO:0000256" key="1">
    <source>
        <dbReference type="SAM" id="MobiDB-lite"/>
    </source>
</evidence>
<gene>
    <name evidence="2" type="ORF">CCMP2556_LOCUS3772</name>
</gene>
<sequence>KELGDSPRNLARILAVAHKLAQTMGERWERECDNFLWSLELEEFNSLGQECKNHPSLPDFVEEVEKVYKEKFEFMGKNGEPIEDLIQFVLYLAANPPDDFRLSFAGDIMRAFGDTKPLVKEVADLLDLNMPDDPAKVQQILEEQRLLRKRQVQEAKEAEEKKKRKPGRPPKRTMEHNNEGERPSKKKADDANEEPGEDEELLMAKALDEDDEALRNDRERDVSDQEKGGQRKRRTPGSKGRGHGKGKMQLKETSTPGKGESMDDEKNTKVKDLKTAKSKKEKKDQEQAKPGS</sequence>
<keyword evidence="3" id="KW-1185">Reference proteome</keyword>
<organism evidence="2 3">
    <name type="scientific">Durusdinium trenchii</name>
    <dbReference type="NCBI Taxonomy" id="1381693"/>
    <lineage>
        <taxon>Eukaryota</taxon>
        <taxon>Sar</taxon>
        <taxon>Alveolata</taxon>
        <taxon>Dinophyceae</taxon>
        <taxon>Suessiales</taxon>
        <taxon>Symbiodiniaceae</taxon>
        <taxon>Durusdinium</taxon>
    </lineage>
</organism>
<feature type="compositionally biased region" description="Basic residues" evidence="1">
    <location>
        <begin position="162"/>
        <end position="171"/>
    </location>
</feature>
<evidence type="ECO:0000313" key="2">
    <source>
        <dbReference type="EMBL" id="CAK8994740.1"/>
    </source>
</evidence>
<feature type="non-terminal residue" evidence="2">
    <location>
        <position position="1"/>
    </location>
</feature>
<name>A0ABP0HX11_9DINO</name>
<feature type="compositionally biased region" description="Acidic residues" evidence="1">
    <location>
        <begin position="191"/>
        <end position="201"/>
    </location>
</feature>
<feature type="compositionally biased region" description="Basic and acidic residues" evidence="1">
    <location>
        <begin position="213"/>
        <end position="229"/>
    </location>
</feature>
<feature type="region of interest" description="Disordered" evidence="1">
    <location>
        <begin position="151"/>
        <end position="292"/>
    </location>
</feature>
<accession>A0ABP0HX11</accession>
<feature type="compositionally biased region" description="Basic and acidic residues" evidence="1">
    <location>
        <begin position="281"/>
        <end position="292"/>
    </location>
</feature>
<proteinExistence type="predicted"/>
<dbReference type="EMBL" id="CAXAMN010001497">
    <property type="protein sequence ID" value="CAK8994740.1"/>
    <property type="molecule type" value="Genomic_DNA"/>
</dbReference>
<protein>
    <submittedName>
        <fullName evidence="2">Uncharacterized protein</fullName>
    </submittedName>
</protein>
<evidence type="ECO:0000313" key="3">
    <source>
        <dbReference type="Proteomes" id="UP001642484"/>
    </source>
</evidence>
<dbReference type="Proteomes" id="UP001642484">
    <property type="component" value="Unassembled WGS sequence"/>
</dbReference>
<feature type="compositionally biased region" description="Basic and acidic residues" evidence="1">
    <location>
        <begin position="151"/>
        <end position="161"/>
    </location>
</feature>
<comment type="caution">
    <text evidence="2">The sequence shown here is derived from an EMBL/GenBank/DDBJ whole genome shotgun (WGS) entry which is preliminary data.</text>
</comment>
<reference evidence="2 3" key="1">
    <citation type="submission" date="2024-02" db="EMBL/GenBank/DDBJ databases">
        <authorList>
            <person name="Chen Y."/>
            <person name="Shah S."/>
            <person name="Dougan E. K."/>
            <person name="Thang M."/>
            <person name="Chan C."/>
        </authorList>
    </citation>
    <scope>NUCLEOTIDE SEQUENCE [LARGE SCALE GENOMIC DNA]</scope>
</reference>
<feature type="compositionally biased region" description="Basic and acidic residues" evidence="1">
    <location>
        <begin position="260"/>
        <end position="275"/>
    </location>
</feature>